<keyword evidence="3" id="KW-1185">Reference proteome</keyword>
<feature type="compositionally biased region" description="Basic residues" evidence="1">
    <location>
        <begin position="265"/>
        <end position="280"/>
    </location>
</feature>
<dbReference type="AlphaFoldDB" id="A0AAN6UJQ4"/>
<feature type="compositionally biased region" description="Acidic residues" evidence="1">
    <location>
        <begin position="196"/>
        <end position="206"/>
    </location>
</feature>
<protein>
    <submittedName>
        <fullName evidence="2">Uncharacterized protein</fullName>
    </submittedName>
</protein>
<evidence type="ECO:0000313" key="2">
    <source>
        <dbReference type="EMBL" id="KAK4134020.1"/>
    </source>
</evidence>
<dbReference type="EMBL" id="MU853409">
    <property type="protein sequence ID" value="KAK4134020.1"/>
    <property type="molecule type" value="Genomic_DNA"/>
</dbReference>
<organism evidence="2 3">
    <name type="scientific">Trichocladium antarcticum</name>
    <dbReference type="NCBI Taxonomy" id="1450529"/>
    <lineage>
        <taxon>Eukaryota</taxon>
        <taxon>Fungi</taxon>
        <taxon>Dikarya</taxon>
        <taxon>Ascomycota</taxon>
        <taxon>Pezizomycotina</taxon>
        <taxon>Sordariomycetes</taxon>
        <taxon>Sordariomycetidae</taxon>
        <taxon>Sordariales</taxon>
        <taxon>Chaetomiaceae</taxon>
        <taxon>Trichocladium</taxon>
    </lineage>
</organism>
<name>A0AAN6UJQ4_9PEZI</name>
<sequence length="330" mass="34872">MAPACKSNGPPREAWFAVLEKARAARGATKNAIGVSTQGGPGARNATTPQKKKKSRDAGPGHDSDDDAATFSAYGEPCLRCVRSGLHGSSSGSCLVRPAGPSCLRCHRTGHPCRPLPAGVARVAVKFLAAKQDASLSAGKLGALRQAAKFLLEQGEDDEEKAKKARAGARAGTRATAPARVRPEMKTKRRVMVESSTEEESEDEVEEKAKKARAEAAAEARAEARAESAAKAAAEARAERTKKRKVIVVSSSEEESEEEVVQTGNRKRRVPARGNKAKKVKKEESSADEEEESEEDDCPATLMAKAIKAMGEVFAASVAKKGKGKKARGG</sequence>
<evidence type="ECO:0000256" key="1">
    <source>
        <dbReference type="SAM" id="MobiDB-lite"/>
    </source>
</evidence>
<dbReference type="Proteomes" id="UP001304895">
    <property type="component" value="Unassembled WGS sequence"/>
</dbReference>
<feature type="compositionally biased region" description="Low complexity" evidence="1">
    <location>
        <begin position="168"/>
        <end position="180"/>
    </location>
</feature>
<reference evidence="2" key="1">
    <citation type="journal article" date="2023" name="Mol. Phylogenet. Evol.">
        <title>Genome-scale phylogeny and comparative genomics of the fungal order Sordariales.</title>
        <authorList>
            <person name="Hensen N."/>
            <person name="Bonometti L."/>
            <person name="Westerberg I."/>
            <person name="Brannstrom I.O."/>
            <person name="Guillou S."/>
            <person name="Cros-Aarteil S."/>
            <person name="Calhoun S."/>
            <person name="Haridas S."/>
            <person name="Kuo A."/>
            <person name="Mondo S."/>
            <person name="Pangilinan J."/>
            <person name="Riley R."/>
            <person name="LaButti K."/>
            <person name="Andreopoulos B."/>
            <person name="Lipzen A."/>
            <person name="Chen C."/>
            <person name="Yan M."/>
            <person name="Daum C."/>
            <person name="Ng V."/>
            <person name="Clum A."/>
            <person name="Steindorff A."/>
            <person name="Ohm R.A."/>
            <person name="Martin F."/>
            <person name="Silar P."/>
            <person name="Natvig D.O."/>
            <person name="Lalanne C."/>
            <person name="Gautier V."/>
            <person name="Ament-Velasquez S.L."/>
            <person name="Kruys A."/>
            <person name="Hutchinson M.I."/>
            <person name="Powell A.J."/>
            <person name="Barry K."/>
            <person name="Miller A.N."/>
            <person name="Grigoriev I.V."/>
            <person name="Debuchy R."/>
            <person name="Gladieux P."/>
            <person name="Hiltunen Thoren M."/>
            <person name="Johannesson H."/>
        </authorList>
    </citation>
    <scope>NUCLEOTIDE SEQUENCE</scope>
    <source>
        <strain evidence="2">CBS 123565</strain>
    </source>
</reference>
<feature type="region of interest" description="Disordered" evidence="1">
    <location>
        <begin position="27"/>
        <end position="67"/>
    </location>
</feature>
<feature type="region of interest" description="Disordered" evidence="1">
    <location>
        <begin position="156"/>
        <end position="301"/>
    </location>
</feature>
<feature type="compositionally biased region" description="Acidic residues" evidence="1">
    <location>
        <begin position="286"/>
        <end position="298"/>
    </location>
</feature>
<evidence type="ECO:0000313" key="3">
    <source>
        <dbReference type="Proteomes" id="UP001304895"/>
    </source>
</evidence>
<comment type="caution">
    <text evidence="2">The sequence shown here is derived from an EMBL/GenBank/DDBJ whole genome shotgun (WGS) entry which is preliminary data.</text>
</comment>
<reference evidence="2" key="2">
    <citation type="submission" date="2023-05" db="EMBL/GenBank/DDBJ databases">
        <authorList>
            <consortium name="Lawrence Berkeley National Laboratory"/>
            <person name="Steindorff A."/>
            <person name="Hensen N."/>
            <person name="Bonometti L."/>
            <person name="Westerberg I."/>
            <person name="Brannstrom I.O."/>
            <person name="Guillou S."/>
            <person name="Cros-Aarteil S."/>
            <person name="Calhoun S."/>
            <person name="Haridas S."/>
            <person name="Kuo A."/>
            <person name="Mondo S."/>
            <person name="Pangilinan J."/>
            <person name="Riley R."/>
            <person name="Labutti K."/>
            <person name="Andreopoulos B."/>
            <person name="Lipzen A."/>
            <person name="Chen C."/>
            <person name="Yanf M."/>
            <person name="Daum C."/>
            <person name="Ng V."/>
            <person name="Clum A."/>
            <person name="Ohm R."/>
            <person name="Martin F."/>
            <person name="Silar P."/>
            <person name="Natvig D."/>
            <person name="Lalanne C."/>
            <person name="Gautier V."/>
            <person name="Ament-Velasquez S.L."/>
            <person name="Kruys A."/>
            <person name="Hutchinson M.I."/>
            <person name="Powell A.J."/>
            <person name="Barry K."/>
            <person name="Miller A.N."/>
            <person name="Grigoriev I.V."/>
            <person name="Debuchy R."/>
            <person name="Gladieux P."/>
            <person name="Thoren M.H."/>
            <person name="Johannesson H."/>
        </authorList>
    </citation>
    <scope>NUCLEOTIDE SEQUENCE</scope>
    <source>
        <strain evidence="2">CBS 123565</strain>
    </source>
</reference>
<accession>A0AAN6UJQ4</accession>
<gene>
    <name evidence="2" type="ORF">BT67DRAFT_434178</name>
</gene>
<proteinExistence type="predicted"/>
<feature type="compositionally biased region" description="Basic and acidic residues" evidence="1">
    <location>
        <begin position="207"/>
        <end position="239"/>
    </location>
</feature>